<proteinExistence type="predicted"/>
<evidence type="ECO:0000313" key="2">
    <source>
        <dbReference type="Proteomes" id="UP000054538"/>
    </source>
</evidence>
<protein>
    <submittedName>
        <fullName evidence="1">Uncharacterized protein</fullName>
    </submittedName>
</protein>
<keyword evidence="2" id="KW-1185">Reference proteome</keyword>
<reference evidence="2" key="2">
    <citation type="submission" date="2015-01" db="EMBL/GenBank/DDBJ databases">
        <title>Evolutionary Origins and Diversification of the Mycorrhizal Mutualists.</title>
        <authorList>
            <consortium name="DOE Joint Genome Institute"/>
            <consortium name="Mycorrhizal Genomics Consortium"/>
            <person name="Kohler A."/>
            <person name="Kuo A."/>
            <person name="Nagy L.G."/>
            <person name="Floudas D."/>
            <person name="Copeland A."/>
            <person name="Barry K.W."/>
            <person name="Cichocki N."/>
            <person name="Veneault-Fourrey C."/>
            <person name="LaButti K."/>
            <person name="Lindquist E.A."/>
            <person name="Lipzen A."/>
            <person name="Lundell T."/>
            <person name="Morin E."/>
            <person name="Murat C."/>
            <person name="Riley R."/>
            <person name="Ohm R."/>
            <person name="Sun H."/>
            <person name="Tunlid A."/>
            <person name="Henrissat B."/>
            <person name="Grigoriev I.V."/>
            <person name="Hibbett D.S."/>
            <person name="Martin F."/>
        </authorList>
    </citation>
    <scope>NUCLEOTIDE SEQUENCE [LARGE SCALE GENOMIC DNA]</scope>
    <source>
        <strain evidence="2">Ve08.2h10</strain>
    </source>
</reference>
<reference evidence="1 2" key="1">
    <citation type="submission" date="2014-04" db="EMBL/GenBank/DDBJ databases">
        <authorList>
            <consortium name="DOE Joint Genome Institute"/>
            <person name="Kuo A."/>
            <person name="Kohler A."/>
            <person name="Jargeat P."/>
            <person name="Nagy L.G."/>
            <person name="Floudas D."/>
            <person name="Copeland A."/>
            <person name="Barry K.W."/>
            <person name="Cichocki N."/>
            <person name="Veneault-Fourrey C."/>
            <person name="LaButti K."/>
            <person name="Lindquist E.A."/>
            <person name="Lipzen A."/>
            <person name="Lundell T."/>
            <person name="Morin E."/>
            <person name="Murat C."/>
            <person name="Sun H."/>
            <person name="Tunlid A."/>
            <person name="Henrissat B."/>
            <person name="Grigoriev I.V."/>
            <person name="Hibbett D.S."/>
            <person name="Martin F."/>
            <person name="Nordberg H.P."/>
            <person name="Cantor M.N."/>
            <person name="Hua S.X."/>
        </authorList>
    </citation>
    <scope>NUCLEOTIDE SEQUENCE [LARGE SCALE GENOMIC DNA]</scope>
    <source>
        <strain evidence="1 2">Ve08.2h10</strain>
    </source>
</reference>
<name>A0A0D0DDB1_9AGAM</name>
<dbReference type="OrthoDB" id="432234at2759"/>
<feature type="non-terminal residue" evidence="1">
    <location>
        <position position="210"/>
    </location>
</feature>
<gene>
    <name evidence="1" type="ORF">PAXRUDRAFT_772154</name>
</gene>
<accession>A0A0D0DDB1</accession>
<dbReference type="EMBL" id="KN826511">
    <property type="protein sequence ID" value="KIK78679.1"/>
    <property type="molecule type" value="Genomic_DNA"/>
</dbReference>
<sequence>MKFDPKHLGAMFQVWKAKACPLDKEVLSLYPEIMMVFEEETAGFGSHPATLLQSVDGAVTLIERMGVLDPESDKVSGHTFTAAALWNLFPKSIPWADGTQMPDLIVHHGVHAINEYNNPDLLPGMGFEDKQQLSALSFQKQAQYYLNLADHSFWYHHSYLFVVLNIIQQCLAHLHTYFTCKRSHFDQVTHQLMQVSSKILDSLASCLERE</sequence>
<dbReference type="AlphaFoldDB" id="A0A0D0DDB1"/>
<dbReference type="HOGENOM" id="CLU_1312773_0_0_1"/>
<dbReference type="Proteomes" id="UP000054538">
    <property type="component" value="Unassembled WGS sequence"/>
</dbReference>
<organism evidence="1 2">
    <name type="scientific">Paxillus rubicundulus Ve08.2h10</name>
    <dbReference type="NCBI Taxonomy" id="930991"/>
    <lineage>
        <taxon>Eukaryota</taxon>
        <taxon>Fungi</taxon>
        <taxon>Dikarya</taxon>
        <taxon>Basidiomycota</taxon>
        <taxon>Agaricomycotina</taxon>
        <taxon>Agaricomycetes</taxon>
        <taxon>Agaricomycetidae</taxon>
        <taxon>Boletales</taxon>
        <taxon>Paxilineae</taxon>
        <taxon>Paxillaceae</taxon>
        <taxon>Paxillus</taxon>
    </lineage>
</organism>
<dbReference type="InParanoid" id="A0A0D0DDB1"/>
<evidence type="ECO:0000313" key="1">
    <source>
        <dbReference type="EMBL" id="KIK78679.1"/>
    </source>
</evidence>